<comment type="caution">
    <text evidence="8">The sequence shown here is derived from an EMBL/GenBank/DDBJ whole genome shotgun (WGS) entry which is preliminary data.</text>
</comment>
<reference evidence="8 9" key="1">
    <citation type="submission" date="2023-10" db="EMBL/GenBank/DDBJ databases">
        <title>Genomes of two closely related lineages of the louse Polyplax serrata with different host specificities.</title>
        <authorList>
            <person name="Martinu J."/>
            <person name="Tarabai H."/>
            <person name="Stefka J."/>
            <person name="Hypsa V."/>
        </authorList>
    </citation>
    <scope>NUCLEOTIDE SEQUENCE [LARGE SCALE GENOMIC DNA]</scope>
    <source>
        <strain evidence="8">HR10_N</strain>
    </source>
</reference>
<sequence length="120" mass="12915">MLGLMASRPPGETDEDGPGEEKLEKQRIGRGVRQKQECRGPGIGPGLRAQPPGSSQIKQNDRETPFAPEPIFHNGGAKDGYDMNVGPAWDKGYTGKGVVISILDDGIQTNHPDLAFNYVS</sequence>
<comment type="similarity">
    <text evidence="5">Belongs to the peptidase S8 family.</text>
</comment>
<dbReference type="InterPro" id="IPR023827">
    <property type="entry name" value="Peptidase_S8_Asp-AS"/>
</dbReference>
<evidence type="ECO:0000256" key="4">
    <source>
        <dbReference type="ARBA" id="ARBA00023157"/>
    </source>
</evidence>
<keyword evidence="2" id="KW-0378">Hydrolase</keyword>
<dbReference type="PROSITE" id="PS00136">
    <property type="entry name" value="SUBTILASE_ASP"/>
    <property type="match status" value="1"/>
</dbReference>
<dbReference type="SUPFAM" id="SSF52743">
    <property type="entry name" value="Subtilisin-like"/>
    <property type="match status" value="1"/>
</dbReference>
<dbReference type="PANTHER" id="PTHR42884">
    <property type="entry name" value="PROPROTEIN CONVERTASE SUBTILISIN/KEXIN-RELATED"/>
    <property type="match status" value="1"/>
</dbReference>
<dbReference type="EMBL" id="JAWJWE010000001">
    <property type="protein sequence ID" value="KAK6644157.1"/>
    <property type="molecule type" value="Genomic_DNA"/>
</dbReference>
<evidence type="ECO:0000256" key="2">
    <source>
        <dbReference type="ARBA" id="ARBA00022801"/>
    </source>
</evidence>
<keyword evidence="3" id="KW-0720">Serine protease</keyword>
<dbReference type="PANTHER" id="PTHR42884:SF23">
    <property type="entry name" value="FURIN-LIKE PROTEASE 2"/>
    <property type="match status" value="1"/>
</dbReference>
<evidence type="ECO:0000313" key="9">
    <source>
        <dbReference type="Proteomes" id="UP001372834"/>
    </source>
</evidence>
<dbReference type="InterPro" id="IPR036852">
    <property type="entry name" value="Peptidase_S8/S53_dom_sf"/>
</dbReference>
<dbReference type="Pfam" id="PF00082">
    <property type="entry name" value="Peptidase_S8"/>
    <property type="match status" value="1"/>
</dbReference>
<dbReference type="GO" id="GO:0016485">
    <property type="term" value="P:protein processing"/>
    <property type="evidence" value="ECO:0007669"/>
    <property type="project" value="TreeGrafter"/>
</dbReference>
<evidence type="ECO:0000259" key="7">
    <source>
        <dbReference type="Pfam" id="PF00082"/>
    </source>
</evidence>
<evidence type="ECO:0000256" key="5">
    <source>
        <dbReference type="PROSITE-ProRule" id="PRU01240"/>
    </source>
</evidence>
<evidence type="ECO:0000256" key="1">
    <source>
        <dbReference type="ARBA" id="ARBA00022670"/>
    </source>
</evidence>
<keyword evidence="4" id="KW-1015">Disulfide bond</keyword>
<dbReference type="PROSITE" id="PS51892">
    <property type="entry name" value="SUBTILASE"/>
    <property type="match status" value="1"/>
</dbReference>
<dbReference type="GO" id="GO:0005802">
    <property type="term" value="C:trans-Golgi network"/>
    <property type="evidence" value="ECO:0007669"/>
    <property type="project" value="TreeGrafter"/>
</dbReference>
<name>A0AAN8XS94_POLSC</name>
<proteinExistence type="inferred from homology"/>
<evidence type="ECO:0000256" key="6">
    <source>
        <dbReference type="SAM" id="MobiDB-lite"/>
    </source>
</evidence>
<dbReference type="AlphaFoldDB" id="A0AAN8XS94"/>
<dbReference type="GO" id="GO:0000139">
    <property type="term" value="C:Golgi membrane"/>
    <property type="evidence" value="ECO:0007669"/>
    <property type="project" value="TreeGrafter"/>
</dbReference>
<evidence type="ECO:0000256" key="3">
    <source>
        <dbReference type="ARBA" id="ARBA00022825"/>
    </source>
</evidence>
<organism evidence="8 9">
    <name type="scientific">Polyplax serrata</name>
    <name type="common">Common mouse louse</name>
    <dbReference type="NCBI Taxonomy" id="468196"/>
    <lineage>
        <taxon>Eukaryota</taxon>
        <taxon>Metazoa</taxon>
        <taxon>Ecdysozoa</taxon>
        <taxon>Arthropoda</taxon>
        <taxon>Hexapoda</taxon>
        <taxon>Insecta</taxon>
        <taxon>Pterygota</taxon>
        <taxon>Neoptera</taxon>
        <taxon>Paraneoptera</taxon>
        <taxon>Psocodea</taxon>
        <taxon>Troctomorpha</taxon>
        <taxon>Phthiraptera</taxon>
        <taxon>Anoplura</taxon>
        <taxon>Polyplacidae</taxon>
        <taxon>Polyplax</taxon>
    </lineage>
</organism>
<feature type="domain" description="Peptidase S8/S53" evidence="7">
    <location>
        <begin position="95"/>
        <end position="118"/>
    </location>
</feature>
<protein>
    <recommendedName>
        <fullName evidence="7">Peptidase S8/S53 domain-containing protein</fullName>
    </recommendedName>
</protein>
<evidence type="ECO:0000313" key="8">
    <source>
        <dbReference type="EMBL" id="KAK6644157.1"/>
    </source>
</evidence>
<feature type="region of interest" description="Disordered" evidence="6">
    <location>
        <begin position="1"/>
        <end position="79"/>
    </location>
</feature>
<accession>A0AAN8XS94</accession>
<comment type="caution">
    <text evidence="5">Lacks conserved residue(s) required for the propagation of feature annotation.</text>
</comment>
<dbReference type="InterPro" id="IPR000209">
    <property type="entry name" value="Peptidase_S8/S53_dom"/>
</dbReference>
<gene>
    <name evidence="8" type="ORF">RUM43_000424</name>
</gene>
<keyword evidence="1" id="KW-0645">Protease</keyword>
<dbReference type="Gene3D" id="3.40.50.200">
    <property type="entry name" value="Peptidase S8/S53 domain"/>
    <property type="match status" value="1"/>
</dbReference>
<dbReference type="Proteomes" id="UP001372834">
    <property type="component" value="Unassembled WGS sequence"/>
</dbReference>
<dbReference type="GO" id="GO:0004252">
    <property type="term" value="F:serine-type endopeptidase activity"/>
    <property type="evidence" value="ECO:0007669"/>
    <property type="project" value="InterPro"/>
</dbReference>